<gene>
    <name evidence="1" type="ORF">PSNMU_V1.4_AUG-EV-PASAV3_0029150</name>
</gene>
<dbReference type="Proteomes" id="UP000291116">
    <property type="component" value="Unassembled WGS sequence"/>
</dbReference>
<dbReference type="AlphaFoldDB" id="A0A448Z274"/>
<proteinExistence type="predicted"/>
<reference evidence="1 2" key="1">
    <citation type="submission" date="2019-01" db="EMBL/GenBank/DDBJ databases">
        <authorList>
            <person name="Ferrante I. M."/>
        </authorList>
    </citation>
    <scope>NUCLEOTIDE SEQUENCE [LARGE SCALE GENOMIC DNA]</scope>
    <source>
        <strain evidence="1 2">B856</strain>
    </source>
</reference>
<dbReference type="EMBL" id="CAACVS010000080">
    <property type="protein sequence ID" value="VEU36163.1"/>
    <property type="molecule type" value="Genomic_DNA"/>
</dbReference>
<keyword evidence="2" id="KW-1185">Reference proteome</keyword>
<evidence type="ECO:0000313" key="1">
    <source>
        <dbReference type="EMBL" id="VEU36163.1"/>
    </source>
</evidence>
<evidence type="ECO:0000313" key="2">
    <source>
        <dbReference type="Proteomes" id="UP000291116"/>
    </source>
</evidence>
<accession>A0A448Z274</accession>
<organism evidence="1 2">
    <name type="scientific">Pseudo-nitzschia multistriata</name>
    <dbReference type="NCBI Taxonomy" id="183589"/>
    <lineage>
        <taxon>Eukaryota</taxon>
        <taxon>Sar</taxon>
        <taxon>Stramenopiles</taxon>
        <taxon>Ochrophyta</taxon>
        <taxon>Bacillariophyta</taxon>
        <taxon>Bacillariophyceae</taxon>
        <taxon>Bacillariophycidae</taxon>
        <taxon>Bacillariales</taxon>
        <taxon>Bacillariaceae</taxon>
        <taxon>Pseudo-nitzschia</taxon>
    </lineage>
</organism>
<sequence>MISKIGTRTTGMGAQAQNVFAVSILAGLDLVMQALRKDRIGEFGLMVSVPFATLHKSVFGVSSKHAVLLLFEKVLFFQPVVWGHVPGARAVLDNPSITVFLRSSNDEGKELLGEQKMREMVCLHLLIKTVCLGNFVRNRHDSGIVREAIDGLVALVLDCLGSRADGRKVLEIAVDGHKLSVRNRGPELFQGRDRPFRRAVQQENFTPVFCRGFGCDIART</sequence>
<protein>
    <submittedName>
        <fullName evidence="1">Uncharacterized protein</fullName>
    </submittedName>
</protein>
<name>A0A448Z274_9STRA</name>